<keyword evidence="1 3" id="KW-0812">Transmembrane</keyword>
<evidence type="ECO:0000313" key="4">
    <source>
        <dbReference type="Proteomes" id="UP000823046"/>
    </source>
</evidence>
<proteinExistence type="predicted"/>
<protein>
    <submittedName>
        <fullName evidence="3">Transmembrane protein</fullName>
    </submittedName>
</protein>
<evidence type="ECO:0000256" key="1">
    <source>
        <dbReference type="SAM" id="Phobius"/>
    </source>
</evidence>
<dbReference type="Pfam" id="PF01105">
    <property type="entry name" value="EMP24_GP25L"/>
    <property type="match status" value="1"/>
</dbReference>
<reference evidence="3 4" key="1">
    <citation type="journal article" date="2020" name="bioRxiv">
        <title>Metabolic contributions of an alphaproteobacterial endosymbiont in the apicomplexan Cardiosporidium cionae.</title>
        <authorList>
            <person name="Hunter E.S."/>
            <person name="Paight C.J."/>
            <person name="Lane C.E."/>
        </authorList>
    </citation>
    <scope>NUCLEOTIDE SEQUENCE [LARGE SCALE GENOMIC DNA]</scope>
    <source>
        <strain evidence="3">ESH_2018</strain>
    </source>
</reference>
<keyword evidence="4" id="KW-1185">Reference proteome</keyword>
<keyword evidence="1" id="KW-1133">Transmembrane helix</keyword>
<dbReference type="EMBL" id="JADAQX010000613">
    <property type="protein sequence ID" value="KAF8819755.1"/>
    <property type="molecule type" value="Genomic_DNA"/>
</dbReference>
<sequence>MGLPFLITLRNAGGYEIYKKEILPENPVGKIGYSPDTADTFRICLSFPSSSWYHRAIMKVSVSFDINGGNVELASVVTKSSLTKLEHQLHFTLSRVESFYAESEYEQSQEDSLERNFKKINKRIVWINIVQISIAFCASLLIVFNLTRFFRAQKIV</sequence>
<evidence type="ECO:0000259" key="2">
    <source>
        <dbReference type="Pfam" id="PF01105"/>
    </source>
</evidence>
<feature type="domain" description="GOLD" evidence="2">
    <location>
        <begin position="9"/>
        <end position="151"/>
    </location>
</feature>
<evidence type="ECO:0000313" key="3">
    <source>
        <dbReference type="EMBL" id="KAF8819755.1"/>
    </source>
</evidence>
<feature type="transmembrane region" description="Helical" evidence="1">
    <location>
        <begin position="124"/>
        <end position="144"/>
    </location>
</feature>
<dbReference type="InterPro" id="IPR009038">
    <property type="entry name" value="GOLD_dom"/>
</dbReference>
<comment type="caution">
    <text evidence="3">The sequence shown here is derived from an EMBL/GenBank/DDBJ whole genome shotgun (WGS) entry which is preliminary data.</text>
</comment>
<accession>A0ABQ7J6Z6</accession>
<name>A0ABQ7J6Z6_9APIC</name>
<organism evidence="3 4">
    <name type="scientific">Cardiosporidium cionae</name>
    <dbReference type="NCBI Taxonomy" id="476202"/>
    <lineage>
        <taxon>Eukaryota</taxon>
        <taxon>Sar</taxon>
        <taxon>Alveolata</taxon>
        <taxon>Apicomplexa</taxon>
        <taxon>Aconoidasida</taxon>
        <taxon>Nephromycida</taxon>
        <taxon>Cardiosporidium</taxon>
    </lineage>
</organism>
<dbReference type="Proteomes" id="UP000823046">
    <property type="component" value="Unassembled WGS sequence"/>
</dbReference>
<gene>
    <name evidence="3" type="ORF">IE077_004610</name>
</gene>
<keyword evidence="1" id="KW-0472">Membrane</keyword>